<dbReference type="Proteomes" id="UP001156873">
    <property type="component" value="Unassembled WGS sequence"/>
</dbReference>
<evidence type="ECO:0000256" key="6">
    <source>
        <dbReference type="SAM" id="SignalP"/>
    </source>
</evidence>
<gene>
    <name evidence="8" type="ORF">QFW81_00845</name>
</gene>
<dbReference type="Gene3D" id="2.40.128.200">
    <property type="match status" value="1"/>
</dbReference>
<evidence type="ECO:0000256" key="5">
    <source>
        <dbReference type="SAM" id="MobiDB-lite"/>
    </source>
</evidence>
<dbReference type="RefSeq" id="WP_280576664.1">
    <property type="nucleotide sequence ID" value="NZ_JARXRO010000007.1"/>
</dbReference>
<comment type="caution">
    <text evidence="8">The sequence shown here is derived from an EMBL/GenBank/DDBJ whole genome shotgun (WGS) entry which is preliminary data.</text>
</comment>
<proteinExistence type="predicted"/>
<evidence type="ECO:0000256" key="3">
    <source>
        <dbReference type="ARBA" id="ARBA00023139"/>
    </source>
</evidence>
<dbReference type="InterPro" id="IPR036328">
    <property type="entry name" value="MliC_sf"/>
</dbReference>
<keyword evidence="9" id="KW-1185">Reference proteome</keyword>
<reference evidence="8 9" key="1">
    <citation type="submission" date="2023-04" db="EMBL/GenBank/DDBJ databases">
        <title>Luteimonas sp. M1R5S59.</title>
        <authorList>
            <person name="Sun J.-Q."/>
        </authorList>
    </citation>
    <scope>NUCLEOTIDE SEQUENCE [LARGE SCALE GENOMIC DNA]</scope>
    <source>
        <strain evidence="8 9">M1R5S59</strain>
    </source>
</reference>
<dbReference type="EMBL" id="JARXRO010000007">
    <property type="protein sequence ID" value="MDH5832480.1"/>
    <property type="molecule type" value="Genomic_DNA"/>
</dbReference>
<feature type="region of interest" description="Disordered" evidence="5">
    <location>
        <begin position="32"/>
        <end position="55"/>
    </location>
</feature>
<evidence type="ECO:0000256" key="1">
    <source>
        <dbReference type="ARBA" id="ARBA00022729"/>
    </source>
</evidence>
<dbReference type="InterPro" id="IPR018660">
    <property type="entry name" value="MliC"/>
</dbReference>
<feature type="signal peptide" evidence="6">
    <location>
        <begin position="1"/>
        <end position="27"/>
    </location>
</feature>
<evidence type="ECO:0000313" key="8">
    <source>
        <dbReference type="EMBL" id="MDH5832480.1"/>
    </source>
</evidence>
<keyword evidence="1 6" id="KW-0732">Signal</keyword>
<sequence>MRQPAFRPVLSCVLALPLLLAAGCRPAPTPDVPAPAPDAVPPSADAAAPPAPPDTASARFRCGDMLVSARFDNTAGQVTLSTGLRQVQLPQAMAASGARYADAAGNEFWNKGDQASLTLDGATSGCRVTDDVSPWDEARDRGVRFRGLGTEPFWSLEVGEGEPPEIALALDMGERELVVAGAGPLASGEGFAGHADDGSPVTLRITRGDCSDGMSDQVYPAAVELGVGDQVYRGCGAFLQE</sequence>
<feature type="chain" id="PRO_5046665148" evidence="6">
    <location>
        <begin position="28"/>
        <end position="241"/>
    </location>
</feature>
<evidence type="ECO:0000256" key="2">
    <source>
        <dbReference type="ARBA" id="ARBA00023136"/>
    </source>
</evidence>
<dbReference type="SUPFAM" id="SSF141488">
    <property type="entry name" value="YdhA-like"/>
    <property type="match status" value="1"/>
</dbReference>
<organism evidence="8 9">
    <name type="scientific">Luteimonas kalidii</name>
    <dbReference type="NCBI Taxonomy" id="3042025"/>
    <lineage>
        <taxon>Bacteria</taxon>
        <taxon>Pseudomonadati</taxon>
        <taxon>Pseudomonadota</taxon>
        <taxon>Gammaproteobacteria</taxon>
        <taxon>Lysobacterales</taxon>
        <taxon>Lysobacteraceae</taxon>
        <taxon>Luteimonas</taxon>
    </lineage>
</organism>
<name>A0ABT6JP67_9GAMM</name>
<evidence type="ECO:0000256" key="4">
    <source>
        <dbReference type="ARBA" id="ARBA00023288"/>
    </source>
</evidence>
<evidence type="ECO:0000259" key="7">
    <source>
        <dbReference type="Pfam" id="PF09864"/>
    </source>
</evidence>
<keyword evidence="3" id="KW-0564">Palmitate</keyword>
<evidence type="ECO:0000313" key="9">
    <source>
        <dbReference type="Proteomes" id="UP001156873"/>
    </source>
</evidence>
<accession>A0ABT6JP67</accession>
<keyword evidence="4" id="KW-0449">Lipoprotein</keyword>
<protein>
    <submittedName>
        <fullName evidence="8">MliC family protein</fullName>
    </submittedName>
</protein>
<keyword evidence="2" id="KW-0472">Membrane</keyword>
<dbReference type="Pfam" id="PF09864">
    <property type="entry name" value="MliC"/>
    <property type="match status" value="1"/>
</dbReference>
<feature type="domain" description="C-type lysozyme inhibitor" evidence="7">
    <location>
        <begin position="60"/>
        <end position="122"/>
    </location>
</feature>
<feature type="compositionally biased region" description="Low complexity" evidence="5">
    <location>
        <begin position="41"/>
        <end position="55"/>
    </location>
</feature>
<dbReference type="PROSITE" id="PS51257">
    <property type="entry name" value="PROKAR_LIPOPROTEIN"/>
    <property type="match status" value="1"/>
</dbReference>